<accession>L7F584</accession>
<protein>
    <submittedName>
        <fullName evidence="2">Uncharacterized protein</fullName>
    </submittedName>
</protein>
<feature type="region of interest" description="Disordered" evidence="1">
    <location>
        <begin position="1"/>
        <end position="40"/>
    </location>
</feature>
<organism evidence="2 3">
    <name type="scientific">Streptomyces turgidiscabies (strain Car8)</name>
    <dbReference type="NCBI Taxonomy" id="698760"/>
    <lineage>
        <taxon>Bacteria</taxon>
        <taxon>Bacillati</taxon>
        <taxon>Actinomycetota</taxon>
        <taxon>Actinomycetes</taxon>
        <taxon>Kitasatosporales</taxon>
        <taxon>Streptomycetaceae</taxon>
        <taxon>Streptomyces</taxon>
    </lineage>
</organism>
<evidence type="ECO:0000313" key="3">
    <source>
        <dbReference type="Proteomes" id="UP000010931"/>
    </source>
</evidence>
<name>L7F584_STRT8</name>
<dbReference type="Proteomes" id="UP000010931">
    <property type="component" value="Unassembled WGS sequence"/>
</dbReference>
<reference evidence="2 3" key="1">
    <citation type="journal article" date="2011" name="Plasmid">
        <title>Streptomyces turgidiscabies Car8 contains a modular pathogenicity island that shares virulence genes with other actinobacterial plant pathogens.</title>
        <authorList>
            <person name="Huguet-Tapia J.C."/>
            <person name="Badger J.H."/>
            <person name="Loria R."/>
            <person name="Pettis G.S."/>
        </authorList>
    </citation>
    <scope>NUCLEOTIDE SEQUENCE [LARGE SCALE GENOMIC DNA]</scope>
    <source>
        <strain evidence="2 3">Car8</strain>
    </source>
</reference>
<gene>
    <name evidence="2" type="ORF">STRTUCAR8_01586</name>
</gene>
<evidence type="ECO:0000256" key="1">
    <source>
        <dbReference type="SAM" id="MobiDB-lite"/>
    </source>
</evidence>
<comment type="caution">
    <text evidence="2">The sequence shown here is derived from an EMBL/GenBank/DDBJ whole genome shotgun (WGS) entry which is preliminary data.</text>
</comment>
<evidence type="ECO:0000313" key="2">
    <source>
        <dbReference type="EMBL" id="ELP66289.1"/>
    </source>
</evidence>
<proteinExistence type="predicted"/>
<dbReference type="AlphaFoldDB" id="L7F584"/>
<keyword evidence="3" id="KW-1185">Reference proteome</keyword>
<dbReference type="EMBL" id="AEJB01000361">
    <property type="protein sequence ID" value="ELP66289.1"/>
    <property type="molecule type" value="Genomic_DNA"/>
</dbReference>
<sequence>MAGHSARSASLIGEADSGLGVTRHSISTADSEEALKENSI</sequence>